<accession>A0A2A9E6D9</accession>
<comment type="caution">
    <text evidence="2">The sequence shown here is derived from an EMBL/GenBank/DDBJ whole genome shotgun (WGS) entry which is preliminary data.</text>
</comment>
<evidence type="ECO:0000313" key="2">
    <source>
        <dbReference type="EMBL" id="PFG33769.1"/>
    </source>
</evidence>
<dbReference type="PROSITE" id="PS51318">
    <property type="entry name" value="TAT"/>
    <property type="match status" value="1"/>
</dbReference>
<protein>
    <submittedName>
        <fullName evidence="2">Uncharacterized protein (DUF305 family)</fullName>
    </submittedName>
</protein>
<dbReference type="InterPro" id="IPR006311">
    <property type="entry name" value="TAT_signal"/>
</dbReference>
<keyword evidence="3" id="KW-1185">Reference proteome</keyword>
<dbReference type="Gene3D" id="1.20.1260.10">
    <property type="match status" value="1"/>
</dbReference>
<dbReference type="InterPro" id="IPR005183">
    <property type="entry name" value="DUF305_CopM-like"/>
</dbReference>
<dbReference type="PANTHER" id="PTHR36933">
    <property type="entry name" value="SLL0788 PROTEIN"/>
    <property type="match status" value="1"/>
</dbReference>
<proteinExistence type="predicted"/>
<dbReference type="Proteomes" id="UP000225548">
    <property type="component" value="Unassembled WGS sequence"/>
</dbReference>
<dbReference type="PANTHER" id="PTHR36933:SF1">
    <property type="entry name" value="SLL0788 PROTEIN"/>
    <property type="match status" value="1"/>
</dbReference>
<reference evidence="2 3" key="1">
    <citation type="submission" date="2017-10" db="EMBL/GenBank/DDBJ databases">
        <title>Sequencing the genomes of 1000 actinobacteria strains.</title>
        <authorList>
            <person name="Klenk H.-P."/>
        </authorList>
    </citation>
    <scope>NUCLEOTIDE SEQUENCE [LARGE SCALE GENOMIC DNA]</scope>
    <source>
        <strain evidence="2 3">DSM 18966</strain>
    </source>
</reference>
<name>A0A2A9E6D9_9MICO</name>
<dbReference type="InterPro" id="IPR012347">
    <property type="entry name" value="Ferritin-like"/>
</dbReference>
<dbReference type="Pfam" id="PF03713">
    <property type="entry name" value="DUF305"/>
    <property type="match status" value="1"/>
</dbReference>
<dbReference type="RefSeq" id="WP_245862313.1">
    <property type="nucleotide sequence ID" value="NZ_PDJG01000001.1"/>
</dbReference>
<organism evidence="2 3">
    <name type="scientific">Sanguibacter antarcticus</name>
    <dbReference type="NCBI Taxonomy" id="372484"/>
    <lineage>
        <taxon>Bacteria</taxon>
        <taxon>Bacillati</taxon>
        <taxon>Actinomycetota</taxon>
        <taxon>Actinomycetes</taxon>
        <taxon>Micrococcales</taxon>
        <taxon>Sanguibacteraceae</taxon>
        <taxon>Sanguibacter</taxon>
    </lineage>
</organism>
<evidence type="ECO:0000313" key="3">
    <source>
        <dbReference type="Proteomes" id="UP000225548"/>
    </source>
</evidence>
<dbReference type="AlphaFoldDB" id="A0A2A9E6D9"/>
<feature type="domain" description="DUF305" evidence="1">
    <location>
        <begin position="50"/>
        <end position="202"/>
    </location>
</feature>
<gene>
    <name evidence="2" type="ORF">ATL42_1656</name>
</gene>
<evidence type="ECO:0000259" key="1">
    <source>
        <dbReference type="Pfam" id="PF03713"/>
    </source>
</evidence>
<dbReference type="EMBL" id="PDJG01000001">
    <property type="protein sequence ID" value="PFG33769.1"/>
    <property type="molecule type" value="Genomic_DNA"/>
</dbReference>
<sequence>MTRPSSSRRGFLIAGAVGALGFAGGAAVQAGASSDSAAEEAEETSPSDTDAGFCADMTLHHVQALALCQRVLGRDTGDPVQAAAAEVLQNQAIEVGMMRAWLADWGLSTAAPTTTMAWMGMGAGMPAATMPGLATAEELSALSAATGVDQGRMWIELMRVHHVGGVSMAEAATELVSLDKVRRLASIQVKVQTFEIRQYDELLATVYT</sequence>